<accession>A0ABT2W1E2</accession>
<keyword evidence="3" id="KW-1185">Reference proteome</keyword>
<evidence type="ECO:0000313" key="3">
    <source>
        <dbReference type="Proteomes" id="UP001208649"/>
    </source>
</evidence>
<proteinExistence type="predicted"/>
<feature type="coiled-coil region" evidence="1">
    <location>
        <begin position="2"/>
        <end position="57"/>
    </location>
</feature>
<evidence type="ECO:0000313" key="2">
    <source>
        <dbReference type="EMBL" id="MCU7616044.1"/>
    </source>
</evidence>
<evidence type="ECO:0008006" key="4">
    <source>
        <dbReference type="Google" id="ProtNLM"/>
    </source>
</evidence>
<dbReference type="Proteomes" id="UP001208649">
    <property type="component" value="Unassembled WGS sequence"/>
</dbReference>
<dbReference type="RefSeq" id="WP_263001508.1">
    <property type="nucleotide sequence ID" value="NZ_JAOTEM010000001.1"/>
</dbReference>
<reference evidence="3" key="1">
    <citation type="submission" date="2023-07" db="EMBL/GenBank/DDBJ databases">
        <title>Chryseobacterium sp. strain PBS4-4 Genome sequencing and assembly.</title>
        <authorList>
            <person name="Jung Y."/>
        </authorList>
    </citation>
    <scope>NUCLEOTIDE SEQUENCE [LARGE SCALE GENOMIC DNA]</scope>
    <source>
        <strain evidence="3">PBS4-4</strain>
    </source>
</reference>
<protein>
    <recommendedName>
        <fullName evidence="4">V-type ATPase 116kDa subunit family protein</fullName>
    </recommendedName>
</protein>
<organism evidence="2 3">
    <name type="scientific">Chryseobacterium edaphi</name>
    <dbReference type="NCBI Taxonomy" id="2976532"/>
    <lineage>
        <taxon>Bacteria</taxon>
        <taxon>Pseudomonadati</taxon>
        <taxon>Bacteroidota</taxon>
        <taxon>Flavobacteriia</taxon>
        <taxon>Flavobacteriales</taxon>
        <taxon>Weeksellaceae</taxon>
        <taxon>Chryseobacterium group</taxon>
        <taxon>Chryseobacterium</taxon>
    </lineage>
</organism>
<sequence>MLQELENNFSELEKKILNLHKSHQNLSEKLSELNKEHEELKMKYDEERKKNQVLAEEQKNIKLYSAISGNPEHNRLMKSHINRLVKEVDFCIAQLQNSGL</sequence>
<gene>
    <name evidence="2" type="ORF">NZ698_02440</name>
</gene>
<evidence type="ECO:0000256" key="1">
    <source>
        <dbReference type="SAM" id="Coils"/>
    </source>
</evidence>
<comment type="caution">
    <text evidence="2">The sequence shown here is derived from an EMBL/GenBank/DDBJ whole genome shotgun (WGS) entry which is preliminary data.</text>
</comment>
<dbReference type="EMBL" id="JAOTEM010000001">
    <property type="protein sequence ID" value="MCU7616044.1"/>
    <property type="molecule type" value="Genomic_DNA"/>
</dbReference>
<keyword evidence="1" id="KW-0175">Coiled coil</keyword>
<name>A0ABT2W1E2_9FLAO</name>